<evidence type="ECO:0000256" key="3">
    <source>
        <dbReference type="ARBA" id="ARBA00022695"/>
    </source>
</evidence>
<protein>
    <recommendedName>
        <fullName evidence="1">RNA-directed DNA polymerase</fullName>
        <ecNumber evidence="1">2.7.7.49</ecNumber>
    </recommendedName>
</protein>
<dbReference type="PROSITE" id="PS50994">
    <property type="entry name" value="INTEGRASE"/>
    <property type="match status" value="1"/>
</dbReference>
<dbReference type="SUPFAM" id="SSF53098">
    <property type="entry name" value="Ribonuclease H-like"/>
    <property type="match status" value="2"/>
</dbReference>
<feature type="non-terminal residue" evidence="13">
    <location>
        <position position="1"/>
    </location>
</feature>
<evidence type="ECO:0000313" key="14">
    <source>
        <dbReference type="Proteomes" id="UP000053369"/>
    </source>
</evidence>
<evidence type="ECO:0000256" key="4">
    <source>
        <dbReference type="ARBA" id="ARBA00022722"/>
    </source>
</evidence>
<keyword evidence="14" id="KW-1185">Reference proteome</keyword>
<keyword evidence="8" id="KW-0695">RNA-directed DNA polymerase</keyword>
<dbReference type="Proteomes" id="UP000053369">
    <property type="component" value="Unassembled WGS sequence"/>
</dbReference>
<organism evidence="13 14">
    <name type="scientific">Mesitornis unicolor</name>
    <name type="common">brown roatelo</name>
    <dbReference type="NCBI Taxonomy" id="54374"/>
    <lineage>
        <taxon>Eukaryota</taxon>
        <taxon>Metazoa</taxon>
        <taxon>Chordata</taxon>
        <taxon>Craniata</taxon>
        <taxon>Vertebrata</taxon>
        <taxon>Euteleostomi</taxon>
        <taxon>Archelosauria</taxon>
        <taxon>Archosauria</taxon>
        <taxon>Dinosauria</taxon>
        <taxon>Saurischia</taxon>
        <taxon>Theropoda</taxon>
        <taxon>Coelurosauria</taxon>
        <taxon>Aves</taxon>
        <taxon>Neognathae</taxon>
        <taxon>Neoaves</taxon>
        <taxon>Columbimorphae</taxon>
        <taxon>Mesitornithiformes</taxon>
        <taxon>Mesitornithidae</taxon>
        <taxon>Mesitornis</taxon>
    </lineage>
</organism>
<gene>
    <name evidence="13" type="ORF">N332_07820</name>
</gene>
<keyword evidence="7" id="KW-0378">Hydrolase</keyword>
<evidence type="ECO:0000256" key="1">
    <source>
        <dbReference type="ARBA" id="ARBA00012493"/>
    </source>
</evidence>
<dbReference type="GO" id="GO:0004523">
    <property type="term" value="F:RNA-DNA hybrid ribonuclease activity"/>
    <property type="evidence" value="ECO:0007669"/>
    <property type="project" value="InterPro"/>
</dbReference>
<dbReference type="Pfam" id="PF00665">
    <property type="entry name" value="rve"/>
    <property type="match status" value="1"/>
</dbReference>
<dbReference type="InterPro" id="IPR003308">
    <property type="entry name" value="Integrase_Zn-bd_dom_N"/>
</dbReference>
<dbReference type="EC" id="2.7.7.49" evidence="1"/>
<evidence type="ECO:0000259" key="11">
    <source>
        <dbReference type="PROSITE" id="PS50879"/>
    </source>
</evidence>
<dbReference type="GO" id="GO:0015074">
    <property type="term" value="P:DNA integration"/>
    <property type="evidence" value="ECO:0007669"/>
    <property type="project" value="InterPro"/>
</dbReference>
<dbReference type="PROSITE" id="PS50876">
    <property type="entry name" value="ZF_INTEGRASE"/>
    <property type="match status" value="1"/>
</dbReference>
<feature type="non-terminal residue" evidence="13">
    <location>
        <position position="277"/>
    </location>
</feature>
<sequence>EDSPQIVELRAMAMAFQYFTGPLNVVTDPAYIAGLVQQLDKAVLGHVTQGKLFGVLKLLWVEIQRRQHPYYVLHIKSHTSIPRFLVEGNERADELVSRVAMGPTPNIKQQAIASHQFFHQGYRALRRQFRLSHAESRAIVAACPDCQGQHVPCYYRTNPRRLQALQIWQTDVTHIGEFGRLKFVHVSIDTFSSVIIATAHTDESTKDVIRHWQWSFSVAGVPTQIKTDNGPAYVSGKVNAFLQLWEVTHATGILHSPTGQGIVERAHGMLRRLLQKQ</sequence>
<dbReference type="Gene3D" id="3.30.420.10">
    <property type="entry name" value="Ribonuclease H-like superfamily/Ribonuclease H"/>
    <property type="match status" value="2"/>
</dbReference>
<dbReference type="EMBL" id="KK817099">
    <property type="protein sequence ID" value="KFQ38659.1"/>
    <property type="molecule type" value="Genomic_DNA"/>
</dbReference>
<proteinExistence type="predicted"/>
<keyword evidence="4" id="KW-0540">Nuclease</keyword>
<keyword evidence="6" id="KW-0255">Endonuclease</keyword>
<evidence type="ECO:0000256" key="6">
    <source>
        <dbReference type="ARBA" id="ARBA00022759"/>
    </source>
</evidence>
<dbReference type="Pfam" id="PF00075">
    <property type="entry name" value="RNase_H"/>
    <property type="match status" value="1"/>
</dbReference>
<evidence type="ECO:0000256" key="5">
    <source>
        <dbReference type="ARBA" id="ARBA00022723"/>
    </source>
</evidence>
<dbReference type="SUPFAM" id="SSF46919">
    <property type="entry name" value="N-terminal Zn binding domain of HIV integrase"/>
    <property type="match status" value="1"/>
</dbReference>
<evidence type="ECO:0000256" key="8">
    <source>
        <dbReference type="ARBA" id="ARBA00022918"/>
    </source>
</evidence>
<evidence type="ECO:0000256" key="7">
    <source>
        <dbReference type="ARBA" id="ARBA00022801"/>
    </source>
</evidence>
<evidence type="ECO:0000259" key="12">
    <source>
        <dbReference type="PROSITE" id="PS50994"/>
    </source>
</evidence>
<dbReference type="PANTHER" id="PTHR41694">
    <property type="entry name" value="ENDOGENOUS RETROVIRUS GROUP K MEMBER POL PROTEIN"/>
    <property type="match status" value="1"/>
</dbReference>
<evidence type="ECO:0000313" key="13">
    <source>
        <dbReference type="EMBL" id="KFQ38659.1"/>
    </source>
</evidence>
<evidence type="ECO:0000256" key="9">
    <source>
        <dbReference type="PROSITE-ProRule" id="PRU00450"/>
    </source>
</evidence>
<reference evidence="13 14" key="1">
    <citation type="submission" date="2014-04" db="EMBL/GenBank/DDBJ databases">
        <title>Genome evolution of avian class.</title>
        <authorList>
            <person name="Zhang G."/>
            <person name="Li C."/>
        </authorList>
    </citation>
    <scope>NUCLEOTIDE SEQUENCE [LARGE SCALE GENOMIC DNA]</scope>
    <source>
        <strain evidence="13">BGI_N332</strain>
    </source>
</reference>
<feature type="domain" description="Integrase-type" evidence="10">
    <location>
        <begin position="106"/>
        <end position="147"/>
    </location>
</feature>
<keyword evidence="9" id="KW-0863">Zinc-finger</keyword>
<name>A0A091RI60_9AVES</name>
<dbReference type="PANTHER" id="PTHR41694:SF3">
    <property type="entry name" value="RNA-DIRECTED DNA POLYMERASE-RELATED"/>
    <property type="match status" value="1"/>
</dbReference>
<dbReference type="InterPro" id="IPR036397">
    <property type="entry name" value="RNaseH_sf"/>
</dbReference>
<keyword evidence="9" id="KW-0862">Zinc</keyword>
<dbReference type="Pfam" id="PF02022">
    <property type="entry name" value="Integrase_Zn"/>
    <property type="match status" value="1"/>
</dbReference>
<dbReference type="AlphaFoldDB" id="A0A091RI60"/>
<dbReference type="GO" id="GO:0035613">
    <property type="term" value="F:RNA stem-loop binding"/>
    <property type="evidence" value="ECO:0007669"/>
    <property type="project" value="TreeGrafter"/>
</dbReference>
<dbReference type="InterPro" id="IPR012337">
    <property type="entry name" value="RNaseH-like_sf"/>
</dbReference>
<dbReference type="Gene3D" id="1.10.10.200">
    <property type="match status" value="1"/>
</dbReference>
<feature type="domain" description="Integrase catalytic" evidence="12">
    <location>
        <begin position="155"/>
        <end position="277"/>
    </location>
</feature>
<dbReference type="GO" id="GO:0003964">
    <property type="term" value="F:RNA-directed DNA polymerase activity"/>
    <property type="evidence" value="ECO:0007669"/>
    <property type="project" value="UniProtKB-KW"/>
</dbReference>
<keyword evidence="3" id="KW-0548">Nucleotidyltransferase</keyword>
<keyword evidence="2" id="KW-0808">Transferase</keyword>
<dbReference type="InterPro" id="IPR001584">
    <property type="entry name" value="Integrase_cat-core"/>
</dbReference>
<dbReference type="PROSITE" id="PS50879">
    <property type="entry name" value="RNASE_H_1"/>
    <property type="match status" value="1"/>
</dbReference>
<accession>A0A091RI60</accession>
<dbReference type="InterPro" id="IPR002156">
    <property type="entry name" value="RNaseH_domain"/>
</dbReference>
<evidence type="ECO:0000259" key="10">
    <source>
        <dbReference type="PROSITE" id="PS50876"/>
    </source>
</evidence>
<dbReference type="InterPro" id="IPR017856">
    <property type="entry name" value="Integrase-like_N"/>
</dbReference>
<evidence type="ECO:0000256" key="2">
    <source>
        <dbReference type="ARBA" id="ARBA00022679"/>
    </source>
</evidence>
<feature type="domain" description="RNase H type-1" evidence="11">
    <location>
        <begin position="1"/>
        <end position="101"/>
    </location>
</feature>
<keyword evidence="5" id="KW-0479">Metal-binding</keyword>
<dbReference type="GO" id="GO:0008270">
    <property type="term" value="F:zinc ion binding"/>
    <property type="evidence" value="ECO:0007669"/>
    <property type="project" value="UniProtKB-KW"/>
</dbReference>